<name>A0A160FUV6_9BURK</name>
<dbReference type="KEGG" id="buz:AYM40_32325"/>
<reference evidence="1 2" key="1">
    <citation type="journal article" date="2016" name="Gene">
        <title>PacBio SMRT assembly of a complex multi-replicon genome reveals chlorocatechol degradative operon in a region of genome plasticity.</title>
        <authorList>
            <person name="Ricker N."/>
            <person name="Shen S.Y."/>
            <person name="Goordial J."/>
            <person name="Jin S."/>
            <person name="Fulthorpe R.R."/>
        </authorList>
    </citation>
    <scope>NUCLEOTIDE SEQUENCE [LARGE SCALE GENOMIC DNA]</scope>
    <source>
        <strain evidence="1 2">OLGA172</strain>
    </source>
</reference>
<keyword evidence="2" id="KW-1185">Reference proteome</keyword>
<protein>
    <submittedName>
        <fullName evidence="1">Uncharacterized protein</fullName>
    </submittedName>
</protein>
<organism evidence="1 2">
    <name type="scientific">Paraburkholderia phytofirmans OLGA172</name>
    <dbReference type="NCBI Taxonomy" id="1417228"/>
    <lineage>
        <taxon>Bacteria</taxon>
        <taxon>Pseudomonadati</taxon>
        <taxon>Pseudomonadota</taxon>
        <taxon>Betaproteobacteria</taxon>
        <taxon>Burkholderiales</taxon>
        <taxon>Burkholderiaceae</taxon>
        <taxon>Paraburkholderia</taxon>
    </lineage>
</organism>
<proteinExistence type="predicted"/>
<dbReference type="EMBL" id="CP014579">
    <property type="protein sequence ID" value="ANB76844.1"/>
    <property type="molecule type" value="Genomic_DNA"/>
</dbReference>
<dbReference type="Proteomes" id="UP000076852">
    <property type="component" value="Chromosome 2"/>
</dbReference>
<accession>A0A160FUV6</accession>
<evidence type="ECO:0000313" key="2">
    <source>
        <dbReference type="Proteomes" id="UP000076852"/>
    </source>
</evidence>
<sequence length="66" mass="7048">MSHRLLPISRFRAASTTARISSTHSRQHTACPRAIEADADGVELNPGLLGAPFVQSIRAVDAAHVD</sequence>
<dbReference type="AlphaFoldDB" id="A0A160FUV6"/>
<evidence type="ECO:0000313" key="1">
    <source>
        <dbReference type="EMBL" id="ANB76844.1"/>
    </source>
</evidence>
<gene>
    <name evidence="1" type="ORF">AYM40_32325</name>
</gene>